<accession>A0ABN9TNB5</accession>
<sequence length="410" mass="43058">GRPHKWDLAGAGPRAGGGPSCSRTRRSALGGAPGSGAAPPGALVAPSAGAGSPMSRPQAPAGEIDTVLFVDIDGVLNFVVVERADNAIHFSSTIADHALLCWHSHWHGLEPAVRNRVEVLVSTHRRAQGHGCREYAELASCPRSNLSAVLVGRLAQVIEQAGERCLTVLTSTWRKPEHSARVAGLEEELARHLGRPFQFGARTPLCTEDGSPGTRLKCIGDFLKALCDGGRSGGRLRVLVLEDDFHYSSFGWQCGAKSIRCAEDAERFLTSKIPPHILKNKILAAARVVHTYDEWRTPSGLPVRAGTGLTAARFCEALAFLGGHCEVCAAAAAAAPPRGRTLLEAAKAAPGLPERQPKVSSHPAPACPKLAGGARRREAALADLGCLALVPAVARDLLRRPGAGRAAEGA</sequence>
<evidence type="ECO:0000313" key="3">
    <source>
        <dbReference type="Proteomes" id="UP001189429"/>
    </source>
</evidence>
<name>A0ABN9TNB5_9DINO</name>
<gene>
    <name evidence="2" type="ORF">PCOR1329_LOCUS40730</name>
</gene>
<proteinExistence type="predicted"/>
<dbReference type="EMBL" id="CAUYUJ010014911">
    <property type="protein sequence ID" value="CAK0847557.1"/>
    <property type="molecule type" value="Genomic_DNA"/>
</dbReference>
<feature type="non-terminal residue" evidence="2">
    <location>
        <position position="1"/>
    </location>
</feature>
<feature type="compositionally biased region" description="Low complexity" evidence="1">
    <location>
        <begin position="27"/>
        <end position="53"/>
    </location>
</feature>
<reference evidence="2" key="1">
    <citation type="submission" date="2023-10" db="EMBL/GenBank/DDBJ databases">
        <authorList>
            <person name="Chen Y."/>
            <person name="Shah S."/>
            <person name="Dougan E. K."/>
            <person name="Thang M."/>
            <person name="Chan C."/>
        </authorList>
    </citation>
    <scope>NUCLEOTIDE SEQUENCE [LARGE SCALE GENOMIC DNA]</scope>
</reference>
<evidence type="ECO:0000313" key="2">
    <source>
        <dbReference type="EMBL" id="CAK0847557.1"/>
    </source>
</evidence>
<keyword evidence="3" id="KW-1185">Reference proteome</keyword>
<comment type="caution">
    <text evidence="2">The sequence shown here is derived from an EMBL/GenBank/DDBJ whole genome shotgun (WGS) entry which is preliminary data.</text>
</comment>
<evidence type="ECO:0000256" key="1">
    <source>
        <dbReference type="SAM" id="MobiDB-lite"/>
    </source>
</evidence>
<organism evidence="2 3">
    <name type="scientific">Prorocentrum cordatum</name>
    <dbReference type="NCBI Taxonomy" id="2364126"/>
    <lineage>
        <taxon>Eukaryota</taxon>
        <taxon>Sar</taxon>
        <taxon>Alveolata</taxon>
        <taxon>Dinophyceae</taxon>
        <taxon>Prorocentrales</taxon>
        <taxon>Prorocentraceae</taxon>
        <taxon>Prorocentrum</taxon>
    </lineage>
</organism>
<feature type="region of interest" description="Disordered" evidence="1">
    <location>
        <begin position="1"/>
        <end position="58"/>
    </location>
</feature>
<dbReference type="Proteomes" id="UP001189429">
    <property type="component" value="Unassembled WGS sequence"/>
</dbReference>
<protein>
    <submittedName>
        <fullName evidence="2">Uncharacterized protein</fullName>
    </submittedName>
</protein>